<evidence type="ECO:0000313" key="4">
    <source>
        <dbReference type="EMBL" id="KAK0387955.1"/>
    </source>
</evidence>
<organism evidence="4 5">
    <name type="scientific">Sarocladium strictum</name>
    <name type="common">Black bundle disease fungus</name>
    <name type="synonym">Acremonium strictum</name>
    <dbReference type="NCBI Taxonomy" id="5046"/>
    <lineage>
        <taxon>Eukaryota</taxon>
        <taxon>Fungi</taxon>
        <taxon>Dikarya</taxon>
        <taxon>Ascomycota</taxon>
        <taxon>Pezizomycotina</taxon>
        <taxon>Sordariomycetes</taxon>
        <taxon>Hypocreomycetidae</taxon>
        <taxon>Hypocreales</taxon>
        <taxon>Sarocladiaceae</taxon>
        <taxon>Sarocladium</taxon>
    </lineage>
</organism>
<accession>A0AA39GIF1</accession>
<sequence>MARQRRPPQNPILASIEAWLSSLPTDSSSTNPDHAELLASAPKRFTTYEPMVLLPTGSFTAAPWVQLLNDLREETKSRLWSTILEQISGKAKATLTHLATNEGIPLHEGGKEGEENVLRSPCGLKLLYGDFGPEILATNPNWQEEFERAFWVSTKQNGIVQTWAPRWTMFSRGNVKEKARLMTFPAVSDRTTEQWAVDLYAGIGYFVFSYAKLGWRVLCWEINPWSIEGLRRGALANGWTVRVVAGEDLAIPLEDLIAGGQQIIVLSESNEKALGRLEGMSQALTIGHVNCGFLPTSRPVWEAAWKMTSKSHESWLHLHDNVGTKEVEGRTEEIQEMYDDWAQTDPTCHRVPVVEHVEYVKTYAPDVWHCVFDVHVTHLDSPLLTHEQQIYTVIE</sequence>
<dbReference type="GO" id="GO:0005737">
    <property type="term" value="C:cytoplasm"/>
    <property type="evidence" value="ECO:0007669"/>
    <property type="project" value="UniProtKB-SubCell"/>
</dbReference>
<dbReference type="GO" id="GO:0031591">
    <property type="term" value="P:wybutosine biosynthetic process"/>
    <property type="evidence" value="ECO:0007669"/>
    <property type="project" value="InterPro"/>
</dbReference>
<comment type="catalytic activity">
    <reaction evidence="1">
        <text>4-demethylwyosine(37) in tRNA(Phe) + S-adenosyl-L-methionine = 4-demethyl-7-[(3S)-3-amino-3-carboxypropyl]wyosine(37) in tRNA(Phe) + S-methyl-5'-thioadenosine + H(+)</text>
        <dbReference type="Rhea" id="RHEA:36355"/>
        <dbReference type="Rhea" id="RHEA-COMP:10164"/>
        <dbReference type="Rhea" id="RHEA-COMP:10378"/>
        <dbReference type="ChEBI" id="CHEBI:15378"/>
        <dbReference type="ChEBI" id="CHEBI:17509"/>
        <dbReference type="ChEBI" id="CHEBI:59789"/>
        <dbReference type="ChEBI" id="CHEBI:64315"/>
        <dbReference type="ChEBI" id="CHEBI:73550"/>
        <dbReference type="EC" id="2.5.1.114"/>
    </reaction>
</comment>
<dbReference type="InterPro" id="IPR030382">
    <property type="entry name" value="MeTrfase_TRM5/TYW2"/>
</dbReference>
<keyword evidence="5" id="KW-1185">Reference proteome</keyword>
<comment type="function">
    <text evidence="2">S-adenosyl-L-methionine-dependent transferase that acts as a component of the wybutosine biosynthesis pathway. Wybutosine is a hyper modified guanosine with a tricyclic base found at the 3'-position adjacent to the anticodon of eukaryotic phenylalanine tRNA. Catalyzes the transfer of the alpha-amino-alpha-carboxypropyl (acp) group from S-adenosyl-L-methionine to the C-7 position of 4-demethylwyosine (imG-14) to produce wybutosine-86.</text>
</comment>
<proteinExistence type="inferred from homology"/>
<comment type="similarity">
    <text evidence="2">Belongs to the class I-like SAM-binding methyltransferase superfamily. TRM5/TYW2 family.</text>
</comment>
<dbReference type="InterPro" id="IPR029063">
    <property type="entry name" value="SAM-dependent_MTases_sf"/>
</dbReference>
<dbReference type="PROSITE" id="PS51684">
    <property type="entry name" value="SAM_MT_TRM5_TYW2"/>
    <property type="match status" value="1"/>
</dbReference>
<keyword evidence="2" id="KW-0963">Cytoplasm</keyword>
<dbReference type="EMBL" id="JAPDFR010000003">
    <property type="protein sequence ID" value="KAK0387955.1"/>
    <property type="molecule type" value="Genomic_DNA"/>
</dbReference>
<dbReference type="SUPFAM" id="SSF53335">
    <property type="entry name" value="S-adenosyl-L-methionine-dependent methyltransferases"/>
    <property type="match status" value="1"/>
</dbReference>
<dbReference type="GO" id="GO:0102522">
    <property type="term" value="F:tRNA 4-demethylwyosine alpha-amino-alpha-carboxypropyltransferase activity"/>
    <property type="evidence" value="ECO:0007669"/>
    <property type="project" value="UniProtKB-EC"/>
</dbReference>
<dbReference type="GO" id="GO:0030488">
    <property type="term" value="P:tRNA methylation"/>
    <property type="evidence" value="ECO:0007669"/>
    <property type="project" value="TreeGrafter"/>
</dbReference>
<evidence type="ECO:0000259" key="3">
    <source>
        <dbReference type="PROSITE" id="PS51684"/>
    </source>
</evidence>
<keyword evidence="2" id="KW-0819">tRNA processing</keyword>
<keyword evidence="2" id="KW-0808">Transferase</keyword>
<reference evidence="4" key="1">
    <citation type="submission" date="2022-10" db="EMBL/GenBank/DDBJ databases">
        <title>Determination and structural analysis of whole genome sequence of Sarocladium strictum F4-1.</title>
        <authorList>
            <person name="Hu L."/>
            <person name="Jiang Y."/>
        </authorList>
    </citation>
    <scope>NUCLEOTIDE SEQUENCE</scope>
    <source>
        <strain evidence="4">F4-1</strain>
    </source>
</reference>
<dbReference type="GO" id="GO:0008175">
    <property type="term" value="F:tRNA methyltransferase activity"/>
    <property type="evidence" value="ECO:0007669"/>
    <property type="project" value="TreeGrafter"/>
</dbReference>
<gene>
    <name evidence="4" type="ORF">NLU13_4199</name>
</gene>
<dbReference type="PANTHER" id="PTHR23245">
    <property type="entry name" value="TRNA METHYLTRANSFERASE"/>
    <property type="match status" value="1"/>
</dbReference>
<comment type="pathway">
    <text evidence="2">tRNA modification; wybutosine-tRNA(Phe) biosynthesis.</text>
</comment>
<evidence type="ECO:0000256" key="2">
    <source>
        <dbReference type="PIRNR" id="PIRNR038972"/>
    </source>
</evidence>
<keyword evidence="2" id="KW-0949">S-adenosyl-L-methionine</keyword>
<evidence type="ECO:0000313" key="5">
    <source>
        <dbReference type="Proteomes" id="UP001175261"/>
    </source>
</evidence>
<dbReference type="PANTHER" id="PTHR23245:SF25">
    <property type="entry name" value="TRNA WYBUTOSINE-SYNTHESIZING PROTEIN 2 HOMOLOG"/>
    <property type="match status" value="1"/>
</dbReference>
<dbReference type="Gene3D" id="3.40.50.150">
    <property type="entry name" value="Vaccinia Virus protein VP39"/>
    <property type="match status" value="1"/>
</dbReference>
<dbReference type="PIRSF" id="PIRSF038972">
    <property type="entry name" value="Trm12"/>
    <property type="match status" value="1"/>
</dbReference>
<name>A0AA39GIF1_SARSR</name>
<dbReference type="AlphaFoldDB" id="A0AA39GIF1"/>
<dbReference type="GO" id="GO:0008757">
    <property type="term" value="F:S-adenosylmethionine-dependent methyltransferase activity"/>
    <property type="evidence" value="ECO:0007669"/>
    <property type="project" value="InterPro"/>
</dbReference>
<dbReference type="Proteomes" id="UP001175261">
    <property type="component" value="Unassembled WGS sequence"/>
</dbReference>
<dbReference type="InterPro" id="IPR026274">
    <property type="entry name" value="tRNA_wybutosine_synth_prot_2"/>
</dbReference>
<protein>
    <recommendedName>
        <fullName evidence="2">tRNA wybutosine-synthesizing protein 2</fullName>
        <shortName evidence="2">tRNA-yW-synthesizing protein 2</shortName>
    </recommendedName>
    <alternativeName>
        <fullName evidence="2">tRNA(Phe) (4-demethylwyosine(37)-C(7)) aminocarboxypropyltransferase</fullName>
    </alternativeName>
</protein>
<comment type="subcellular location">
    <subcellularLocation>
        <location evidence="2">Cytoplasm</location>
    </subcellularLocation>
</comment>
<feature type="domain" description="SAM-dependent methyltransferase TRM5/TYW2-type" evidence="3">
    <location>
        <begin position="84"/>
        <end position="378"/>
    </location>
</feature>
<comment type="caution">
    <text evidence="4">The sequence shown here is derived from an EMBL/GenBank/DDBJ whole genome shotgun (WGS) entry which is preliminary data.</text>
</comment>
<evidence type="ECO:0000256" key="1">
    <source>
        <dbReference type="ARBA" id="ARBA00049400"/>
    </source>
</evidence>